<dbReference type="STRING" id="1441469.A0A1Q5Q7M7"/>
<dbReference type="OrthoDB" id="4509841at2759"/>
<evidence type="ECO:0000256" key="1">
    <source>
        <dbReference type="SAM" id="MobiDB-lite"/>
    </source>
</evidence>
<name>A0A1Q5Q7M7_TALAT</name>
<sequence length="278" mass="29979">MAEGTVATPLTGENLVPQGVRDETALPQTPQTALHRDSAEAADTPNTAQIKNWIRITLRSGITRMEQLVKLADLMVRQLRNHPNDQLNGLLSQGFAQQVKIFAISQGESTEAITQFKGLLEKVHEDITAIRTTTTQISQSSNGSGTSTSDSAMLWKMVQTQAWQTAIRSASTPQSQSAGSSTPGVNHAELGMDCEIVVKIRDDSERALVKRLQPKDIVIRAEKARAHAAKSTPSLALAGHGFTAARQLPSGDISLRASHAAGAEVLRKHCTGWVQTFD</sequence>
<dbReference type="Proteomes" id="UP000214365">
    <property type="component" value="Unassembled WGS sequence"/>
</dbReference>
<dbReference type="EMBL" id="LFMY01000018">
    <property type="protein sequence ID" value="OKL55750.1"/>
    <property type="molecule type" value="Genomic_DNA"/>
</dbReference>
<protein>
    <submittedName>
        <fullName evidence="2">Uncharacterized protein</fullName>
    </submittedName>
</protein>
<keyword evidence="3" id="KW-1185">Reference proteome</keyword>
<comment type="caution">
    <text evidence="2">The sequence shown here is derived from an EMBL/GenBank/DDBJ whole genome shotgun (WGS) entry which is preliminary data.</text>
</comment>
<dbReference type="RefSeq" id="XP_020115871.1">
    <property type="nucleotide sequence ID" value="XM_020264031.1"/>
</dbReference>
<reference evidence="2 3" key="1">
    <citation type="submission" date="2015-06" db="EMBL/GenBank/DDBJ databases">
        <title>Talaromyces atroroseus IBT 11181 draft genome.</title>
        <authorList>
            <person name="Rasmussen K.B."/>
            <person name="Rasmussen S."/>
            <person name="Petersen B."/>
            <person name="Sicheritz-Ponten T."/>
            <person name="Mortensen U.H."/>
            <person name="Thrane U."/>
        </authorList>
    </citation>
    <scope>NUCLEOTIDE SEQUENCE [LARGE SCALE GENOMIC DNA]</scope>
    <source>
        <strain evidence="2 3">IBT 11181</strain>
    </source>
</reference>
<feature type="region of interest" description="Disordered" evidence="1">
    <location>
        <begin position="1"/>
        <end position="20"/>
    </location>
</feature>
<organism evidence="2 3">
    <name type="scientific">Talaromyces atroroseus</name>
    <dbReference type="NCBI Taxonomy" id="1441469"/>
    <lineage>
        <taxon>Eukaryota</taxon>
        <taxon>Fungi</taxon>
        <taxon>Dikarya</taxon>
        <taxon>Ascomycota</taxon>
        <taxon>Pezizomycotina</taxon>
        <taxon>Eurotiomycetes</taxon>
        <taxon>Eurotiomycetidae</taxon>
        <taxon>Eurotiales</taxon>
        <taxon>Trichocomaceae</taxon>
        <taxon>Talaromyces</taxon>
        <taxon>Talaromyces sect. Trachyspermi</taxon>
    </lineage>
</organism>
<dbReference type="AlphaFoldDB" id="A0A1Q5Q7M7"/>
<evidence type="ECO:0000313" key="3">
    <source>
        <dbReference type="Proteomes" id="UP000214365"/>
    </source>
</evidence>
<accession>A0A1Q5Q7M7</accession>
<gene>
    <name evidence="2" type="ORF">UA08_08957</name>
</gene>
<proteinExistence type="predicted"/>
<dbReference type="GeneID" id="31008713"/>
<evidence type="ECO:0000313" key="2">
    <source>
        <dbReference type="EMBL" id="OKL55750.1"/>
    </source>
</evidence>